<keyword evidence="2" id="KW-1185">Reference proteome</keyword>
<evidence type="ECO:0000313" key="2">
    <source>
        <dbReference type="Proteomes" id="UP000095237"/>
    </source>
</evidence>
<protein>
    <submittedName>
        <fullName evidence="1">Uncharacterized protein</fullName>
    </submittedName>
</protein>
<dbReference type="Proteomes" id="UP000095237">
    <property type="component" value="Unassembled WGS sequence"/>
</dbReference>
<comment type="caution">
    <text evidence="1">The sequence shown here is derived from an EMBL/GenBank/DDBJ whole genome shotgun (WGS) entry which is preliminary data.</text>
</comment>
<organism evidence="1 2">
    <name type="scientific">Endomicrobium trichonymphae</name>
    <dbReference type="NCBI Taxonomy" id="1408204"/>
    <lineage>
        <taxon>Bacteria</taxon>
        <taxon>Pseudomonadati</taxon>
        <taxon>Elusimicrobiota</taxon>
        <taxon>Endomicrobiia</taxon>
        <taxon>Endomicrobiales</taxon>
        <taxon>Endomicrobiaceae</taxon>
        <taxon>Candidatus Endomicrobiellum</taxon>
    </lineage>
</organism>
<accession>A0A1E5IH38</accession>
<proteinExistence type="predicted"/>
<name>A0A1E5IH38_ENDTX</name>
<dbReference type="AlphaFoldDB" id="A0A1E5IH38"/>
<dbReference type="EMBL" id="LNVX01000553">
    <property type="protein sequence ID" value="OEG69816.1"/>
    <property type="molecule type" value="Genomic_DNA"/>
</dbReference>
<evidence type="ECO:0000313" key="1">
    <source>
        <dbReference type="EMBL" id="OEG69816.1"/>
    </source>
</evidence>
<reference evidence="1 2" key="1">
    <citation type="submission" date="2015-11" db="EMBL/GenBank/DDBJ databases">
        <title>Evidence for parallel genomic evolution in an endosymbiosis of termite gut flagellates.</title>
        <authorList>
            <person name="Zheng H."/>
        </authorList>
    </citation>
    <scope>NUCLEOTIDE SEQUENCE [LARGE SCALE GENOMIC DNA]</scope>
    <source>
        <strain evidence="1 2">CET450</strain>
    </source>
</reference>
<gene>
    <name evidence="1" type="ORF">ATZ36_01810</name>
</gene>
<sequence length="61" mass="7313">MVYCLYFEGYFTDRLPKLEIKELNKGDILHLDDNVHTILSVVHSCVAENQNYRRTYNLFIF</sequence>